<proteinExistence type="predicted"/>
<dbReference type="InterPro" id="IPR036770">
    <property type="entry name" value="Ankyrin_rpt-contain_sf"/>
</dbReference>
<dbReference type="Pfam" id="PF12796">
    <property type="entry name" value="Ank_2"/>
    <property type="match status" value="1"/>
</dbReference>
<organism evidence="4 5">
    <name type="scientific">Corynebacterium humireducens NBRC 106098 = DSM 45392</name>
    <dbReference type="NCBI Taxonomy" id="1223515"/>
    <lineage>
        <taxon>Bacteria</taxon>
        <taxon>Bacillati</taxon>
        <taxon>Actinomycetota</taxon>
        <taxon>Actinomycetes</taxon>
        <taxon>Mycobacteriales</taxon>
        <taxon>Corynebacteriaceae</taxon>
        <taxon>Corynebacterium</taxon>
    </lineage>
</organism>
<evidence type="ECO:0000256" key="2">
    <source>
        <dbReference type="ARBA" id="ARBA00023043"/>
    </source>
</evidence>
<sequence length="129" mass="13760">MTEIPDDVREFATRLFDMARTGDDALIEYLDNGVSPDLANQDGNTLLMLAAYAGHNGIVQALVERGADVDKQNNRGQTPLAGAVFKKYDEVVDTLVAAGADPQAGAPSAVETARLFQMHDALVRLGATE</sequence>
<protein>
    <submittedName>
        <fullName evidence="4">Uncharacterized protein</fullName>
    </submittedName>
</protein>
<name>A0A0B5DA23_9CORY</name>
<dbReference type="RefSeq" id="WP_040086466.1">
    <property type="nucleotide sequence ID" value="NZ_BCSU01000005.1"/>
</dbReference>
<reference evidence="4 5" key="1">
    <citation type="submission" date="2013-04" db="EMBL/GenBank/DDBJ databases">
        <title>Complete genome sequence of Corynebacterium humireducens DSM 45392(T), isolated from a wastewater-fed microbial fuel cell.</title>
        <authorList>
            <person name="Ruckert C."/>
            <person name="Albersmeier A."/>
            <person name="Kalinowski J."/>
        </authorList>
    </citation>
    <scope>NUCLEOTIDE SEQUENCE [LARGE SCALE GENOMIC DNA]</scope>
    <source>
        <strain evidence="5">MFC-5</strain>
    </source>
</reference>
<evidence type="ECO:0000313" key="5">
    <source>
        <dbReference type="Proteomes" id="UP000031524"/>
    </source>
</evidence>
<dbReference type="PANTHER" id="PTHR24171">
    <property type="entry name" value="ANKYRIN REPEAT DOMAIN-CONTAINING PROTEIN 39-RELATED"/>
    <property type="match status" value="1"/>
</dbReference>
<dbReference type="AlphaFoldDB" id="A0A0B5DA23"/>
<keyword evidence="2 3" id="KW-0040">ANK repeat</keyword>
<dbReference type="HOGENOM" id="CLU_000134_34_2_11"/>
<evidence type="ECO:0000256" key="3">
    <source>
        <dbReference type="PROSITE-ProRule" id="PRU00023"/>
    </source>
</evidence>
<feature type="repeat" description="ANK" evidence="3">
    <location>
        <begin position="42"/>
        <end position="74"/>
    </location>
</feature>
<dbReference type="PROSITE" id="PS50297">
    <property type="entry name" value="ANK_REP_REGION"/>
    <property type="match status" value="2"/>
</dbReference>
<feature type="repeat" description="ANK" evidence="3">
    <location>
        <begin position="75"/>
        <end position="107"/>
    </location>
</feature>
<evidence type="ECO:0000256" key="1">
    <source>
        <dbReference type="ARBA" id="ARBA00022737"/>
    </source>
</evidence>
<gene>
    <name evidence="4" type="ORF">B842_09915</name>
</gene>
<dbReference type="STRING" id="1223515.B842_09915"/>
<evidence type="ECO:0000313" key="4">
    <source>
        <dbReference type="EMBL" id="AJE33832.1"/>
    </source>
</evidence>
<dbReference type="SUPFAM" id="SSF48403">
    <property type="entry name" value="Ankyrin repeat"/>
    <property type="match status" value="1"/>
</dbReference>
<dbReference type="KEGG" id="chm:B842_09915"/>
<keyword evidence="1" id="KW-0677">Repeat</keyword>
<dbReference type="Proteomes" id="UP000031524">
    <property type="component" value="Chromosome"/>
</dbReference>
<dbReference type="EMBL" id="CP005286">
    <property type="protein sequence ID" value="AJE33832.1"/>
    <property type="molecule type" value="Genomic_DNA"/>
</dbReference>
<dbReference type="SMART" id="SM00248">
    <property type="entry name" value="ANK"/>
    <property type="match status" value="2"/>
</dbReference>
<accession>A0A0B5DA23</accession>
<dbReference type="OrthoDB" id="306540at2"/>
<dbReference type="InterPro" id="IPR002110">
    <property type="entry name" value="Ankyrin_rpt"/>
</dbReference>
<dbReference type="PROSITE" id="PS50088">
    <property type="entry name" value="ANK_REPEAT"/>
    <property type="match status" value="2"/>
</dbReference>
<dbReference type="Gene3D" id="1.25.40.20">
    <property type="entry name" value="Ankyrin repeat-containing domain"/>
    <property type="match status" value="1"/>
</dbReference>
<keyword evidence="5" id="KW-1185">Reference proteome</keyword>